<protein>
    <submittedName>
        <fullName evidence="1">Uncharacterized protein</fullName>
    </submittedName>
</protein>
<dbReference type="AlphaFoldDB" id="A0A8D8SE58"/>
<organism evidence="1">
    <name type="scientific">Cacopsylla melanoneura</name>
    <dbReference type="NCBI Taxonomy" id="428564"/>
    <lineage>
        <taxon>Eukaryota</taxon>
        <taxon>Metazoa</taxon>
        <taxon>Ecdysozoa</taxon>
        <taxon>Arthropoda</taxon>
        <taxon>Hexapoda</taxon>
        <taxon>Insecta</taxon>
        <taxon>Pterygota</taxon>
        <taxon>Neoptera</taxon>
        <taxon>Paraneoptera</taxon>
        <taxon>Hemiptera</taxon>
        <taxon>Sternorrhyncha</taxon>
        <taxon>Psylloidea</taxon>
        <taxon>Psyllidae</taxon>
        <taxon>Psyllinae</taxon>
        <taxon>Cacopsylla</taxon>
    </lineage>
</organism>
<evidence type="ECO:0000313" key="1">
    <source>
        <dbReference type="EMBL" id="CAG6665639.1"/>
    </source>
</evidence>
<reference evidence="1" key="1">
    <citation type="submission" date="2021-05" db="EMBL/GenBank/DDBJ databases">
        <authorList>
            <person name="Alioto T."/>
            <person name="Alioto T."/>
            <person name="Gomez Garrido J."/>
        </authorList>
    </citation>
    <scope>NUCLEOTIDE SEQUENCE</scope>
</reference>
<accession>A0A8D8SE58</accession>
<dbReference type="EMBL" id="HBUF01211266">
    <property type="protein sequence ID" value="CAG6665639.1"/>
    <property type="molecule type" value="Transcribed_RNA"/>
</dbReference>
<name>A0A8D8SE58_9HEMI</name>
<sequence>MGSDNEDETELLKGKLKTVTAKKESAFAILNSVYDLAQKAKTTETCKTFLNKVHSVEGLKTRVLECIDEMNELNLKLDPVKYKPSFQGVETVYDMCGYIHKKHAHIQSVQSQSKQADTSKEPPQPVVVQPKIHLPPLDLKVFSGDTTQWFPSCLILLSMSVQVSYPQLIIMTQFFRR</sequence>
<proteinExistence type="predicted"/>